<dbReference type="EMBL" id="JAQIZT010000005">
    <property type="protein sequence ID" value="KAJ6995852.1"/>
    <property type="molecule type" value="Genomic_DNA"/>
</dbReference>
<gene>
    <name evidence="2" type="ORF">NC653_012659</name>
</gene>
<keyword evidence="1" id="KW-0472">Membrane</keyword>
<reference evidence="2" key="1">
    <citation type="journal article" date="2023" name="Mol. Ecol. Resour.">
        <title>Chromosome-level genome assembly of a triploid poplar Populus alba 'Berolinensis'.</title>
        <authorList>
            <person name="Chen S."/>
            <person name="Yu Y."/>
            <person name="Wang X."/>
            <person name="Wang S."/>
            <person name="Zhang T."/>
            <person name="Zhou Y."/>
            <person name="He R."/>
            <person name="Meng N."/>
            <person name="Wang Y."/>
            <person name="Liu W."/>
            <person name="Liu Z."/>
            <person name="Liu J."/>
            <person name="Guo Q."/>
            <person name="Huang H."/>
            <person name="Sederoff R.R."/>
            <person name="Wang G."/>
            <person name="Qu G."/>
            <person name="Chen S."/>
        </authorList>
    </citation>
    <scope>NUCLEOTIDE SEQUENCE</scope>
    <source>
        <strain evidence="2">SC-2020</strain>
    </source>
</reference>
<sequence>MSFASIRFASFSPSSSLPYVFSLFLHSLSFFYALLSCLPPVVLLTVTYPLSFFLLSFLPLVQYILWLLEPQDARVFLCRDEVTDGEILVVEHGPLITAFAAATVSPPAAM</sequence>
<dbReference type="AlphaFoldDB" id="A0AAD6W1Q2"/>
<comment type="caution">
    <text evidence="2">The sequence shown here is derived from an EMBL/GenBank/DDBJ whole genome shotgun (WGS) entry which is preliminary data.</text>
</comment>
<keyword evidence="1" id="KW-0812">Transmembrane</keyword>
<evidence type="ECO:0000313" key="3">
    <source>
        <dbReference type="Proteomes" id="UP001164929"/>
    </source>
</evidence>
<evidence type="ECO:0000256" key="1">
    <source>
        <dbReference type="SAM" id="Phobius"/>
    </source>
</evidence>
<name>A0AAD6W1Q2_9ROSI</name>
<organism evidence="2 3">
    <name type="scientific">Populus alba x Populus x berolinensis</name>
    <dbReference type="NCBI Taxonomy" id="444605"/>
    <lineage>
        <taxon>Eukaryota</taxon>
        <taxon>Viridiplantae</taxon>
        <taxon>Streptophyta</taxon>
        <taxon>Embryophyta</taxon>
        <taxon>Tracheophyta</taxon>
        <taxon>Spermatophyta</taxon>
        <taxon>Magnoliopsida</taxon>
        <taxon>eudicotyledons</taxon>
        <taxon>Gunneridae</taxon>
        <taxon>Pentapetalae</taxon>
        <taxon>rosids</taxon>
        <taxon>fabids</taxon>
        <taxon>Malpighiales</taxon>
        <taxon>Salicaceae</taxon>
        <taxon>Saliceae</taxon>
        <taxon>Populus</taxon>
    </lineage>
</organism>
<dbReference type="Proteomes" id="UP001164929">
    <property type="component" value="Chromosome 5"/>
</dbReference>
<accession>A0AAD6W1Q2</accession>
<keyword evidence="1" id="KW-1133">Transmembrane helix</keyword>
<evidence type="ECO:0000313" key="2">
    <source>
        <dbReference type="EMBL" id="KAJ6995852.1"/>
    </source>
</evidence>
<proteinExistence type="predicted"/>
<keyword evidence="3" id="KW-1185">Reference proteome</keyword>
<feature type="transmembrane region" description="Helical" evidence="1">
    <location>
        <begin position="48"/>
        <end position="68"/>
    </location>
</feature>
<feature type="transmembrane region" description="Helical" evidence="1">
    <location>
        <begin position="20"/>
        <end position="42"/>
    </location>
</feature>
<protein>
    <submittedName>
        <fullName evidence="2">Uncharacterized protein</fullName>
    </submittedName>
</protein>